<gene>
    <name evidence="1" type="ORF">N0F65_001084</name>
</gene>
<accession>A0AAV2YLI2</accession>
<sequence>MTRAFACNQQQHWCLVGSITSISCRQRPSRSTWFVGNTL</sequence>
<proteinExistence type="predicted"/>
<protein>
    <submittedName>
        <fullName evidence="1">Uncharacterized protein</fullName>
    </submittedName>
</protein>
<reference evidence="1" key="1">
    <citation type="submission" date="2022-11" db="EMBL/GenBank/DDBJ databases">
        <authorList>
            <person name="Morgan W.R."/>
            <person name="Tartar A."/>
        </authorList>
    </citation>
    <scope>NUCLEOTIDE SEQUENCE</scope>
    <source>
        <strain evidence="1">ARSEF 373</strain>
    </source>
</reference>
<name>A0AAV2YLI2_9STRA</name>
<organism evidence="1 2">
    <name type="scientific">Lagenidium giganteum</name>
    <dbReference type="NCBI Taxonomy" id="4803"/>
    <lineage>
        <taxon>Eukaryota</taxon>
        <taxon>Sar</taxon>
        <taxon>Stramenopiles</taxon>
        <taxon>Oomycota</taxon>
        <taxon>Peronosporomycetes</taxon>
        <taxon>Pythiales</taxon>
        <taxon>Pythiaceae</taxon>
    </lineage>
</organism>
<evidence type="ECO:0000313" key="1">
    <source>
        <dbReference type="EMBL" id="DAZ93949.1"/>
    </source>
</evidence>
<keyword evidence="2" id="KW-1185">Reference proteome</keyword>
<dbReference type="PROSITE" id="PS51257">
    <property type="entry name" value="PROKAR_LIPOPROTEIN"/>
    <property type="match status" value="1"/>
</dbReference>
<dbReference type="AlphaFoldDB" id="A0AAV2YLI2"/>
<comment type="caution">
    <text evidence="1">The sequence shown here is derived from an EMBL/GenBank/DDBJ whole genome shotgun (WGS) entry which is preliminary data.</text>
</comment>
<evidence type="ECO:0000313" key="2">
    <source>
        <dbReference type="Proteomes" id="UP001146120"/>
    </source>
</evidence>
<reference evidence="1" key="2">
    <citation type="journal article" date="2023" name="Microbiol Resour">
        <title>Decontamination and Annotation of the Draft Genome Sequence of the Oomycete Lagenidium giganteum ARSEF 373.</title>
        <authorList>
            <person name="Morgan W.R."/>
            <person name="Tartar A."/>
        </authorList>
    </citation>
    <scope>NUCLEOTIDE SEQUENCE</scope>
    <source>
        <strain evidence="1">ARSEF 373</strain>
    </source>
</reference>
<dbReference type="Proteomes" id="UP001146120">
    <property type="component" value="Unassembled WGS sequence"/>
</dbReference>
<dbReference type="EMBL" id="DAKRPA010000279">
    <property type="protein sequence ID" value="DAZ93949.1"/>
    <property type="molecule type" value="Genomic_DNA"/>
</dbReference>